<organism evidence="7 8">
    <name type="scientific">Luteitalea pratensis</name>
    <dbReference type="NCBI Taxonomy" id="1855912"/>
    <lineage>
        <taxon>Bacteria</taxon>
        <taxon>Pseudomonadati</taxon>
        <taxon>Acidobacteriota</taxon>
        <taxon>Vicinamibacteria</taxon>
        <taxon>Vicinamibacterales</taxon>
        <taxon>Vicinamibacteraceae</taxon>
        <taxon>Luteitalea</taxon>
    </lineage>
</organism>
<dbReference type="InterPro" id="IPR048489">
    <property type="entry name" value="DksA_N"/>
</dbReference>
<keyword evidence="1" id="KW-0479">Metal-binding</keyword>
<accession>A0A143PT96</accession>
<dbReference type="GO" id="GO:0008270">
    <property type="term" value="F:zinc ion binding"/>
    <property type="evidence" value="ECO:0007669"/>
    <property type="project" value="UniProtKB-KW"/>
</dbReference>
<feature type="domain" description="Zinc finger DksA/TraR C4-type" evidence="5">
    <location>
        <begin position="92"/>
        <end position="125"/>
    </location>
</feature>
<evidence type="ECO:0000256" key="2">
    <source>
        <dbReference type="ARBA" id="ARBA00022771"/>
    </source>
</evidence>
<feature type="zinc finger region" description="dksA C4-type" evidence="4">
    <location>
        <begin position="97"/>
        <end position="121"/>
    </location>
</feature>
<dbReference type="KEGG" id="abac:LuPra_04278"/>
<dbReference type="Gene3D" id="1.20.120.910">
    <property type="entry name" value="DksA, coiled-coil domain"/>
    <property type="match status" value="1"/>
</dbReference>
<dbReference type="Pfam" id="PF01258">
    <property type="entry name" value="zf-dskA_traR"/>
    <property type="match status" value="1"/>
</dbReference>
<dbReference type="Proteomes" id="UP000076079">
    <property type="component" value="Chromosome"/>
</dbReference>
<evidence type="ECO:0000259" key="5">
    <source>
        <dbReference type="Pfam" id="PF01258"/>
    </source>
</evidence>
<evidence type="ECO:0000256" key="1">
    <source>
        <dbReference type="ARBA" id="ARBA00022723"/>
    </source>
</evidence>
<evidence type="ECO:0000256" key="3">
    <source>
        <dbReference type="ARBA" id="ARBA00022833"/>
    </source>
</evidence>
<keyword evidence="2" id="KW-0863">Zinc-finger</keyword>
<sequence length="126" mass="14054">MLRLASCRKRRQGGVLTVDMSEFQEALLKKRRELLAGEGLKPIGSMMGNSRQGDMADQADGINEVHIALKLRSTDAKIMQAIEEALERIDRGTYGVCKDCGEMISAARLRAIPWTRSCITCKEKQK</sequence>
<dbReference type="PANTHER" id="PTHR33823">
    <property type="entry name" value="RNA POLYMERASE-BINDING TRANSCRIPTION FACTOR DKSA-RELATED"/>
    <property type="match status" value="1"/>
</dbReference>
<evidence type="ECO:0000256" key="4">
    <source>
        <dbReference type="PROSITE-ProRule" id="PRU00510"/>
    </source>
</evidence>
<dbReference type="PROSITE" id="PS51128">
    <property type="entry name" value="ZF_DKSA_2"/>
    <property type="match status" value="1"/>
</dbReference>
<proteinExistence type="predicted"/>
<dbReference type="SUPFAM" id="SSF109635">
    <property type="entry name" value="DnaK suppressor protein DksA, alpha-hairpin domain"/>
    <property type="match status" value="1"/>
</dbReference>
<protein>
    <submittedName>
        <fullName evidence="7">General stress protein 16O</fullName>
    </submittedName>
</protein>
<keyword evidence="8" id="KW-1185">Reference proteome</keyword>
<gene>
    <name evidence="7" type="primary">yocK</name>
    <name evidence="7" type="ORF">LuPra_04278</name>
</gene>
<keyword evidence="3" id="KW-0862">Zinc</keyword>
<dbReference type="InterPro" id="IPR037187">
    <property type="entry name" value="DnaK_N"/>
</dbReference>
<dbReference type="AlphaFoldDB" id="A0A143PT96"/>
<dbReference type="Pfam" id="PF21157">
    <property type="entry name" value="DksA_N"/>
    <property type="match status" value="1"/>
</dbReference>
<dbReference type="EMBL" id="CP015136">
    <property type="protein sequence ID" value="AMY11034.1"/>
    <property type="molecule type" value="Genomic_DNA"/>
</dbReference>
<reference evidence="7 8" key="1">
    <citation type="journal article" date="2016" name="Genome Announc.">
        <title>First Complete Genome Sequence of a Subdivision 6 Acidobacterium Strain.</title>
        <authorList>
            <person name="Huang S."/>
            <person name="Vieira S."/>
            <person name="Bunk B."/>
            <person name="Riedel T."/>
            <person name="Sproer C."/>
            <person name="Overmann J."/>
        </authorList>
    </citation>
    <scope>NUCLEOTIDE SEQUENCE [LARGE SCALE GENOMIC DNA]</scope>
    <source>
        <strain evidence="8">DSM 100886 HEG_-6_39</strain>
    </source>
</reference>
<dbReference type="SUPFAM" id="SSF57716">
    <property type="entry name" value="Glucocorticoid receptor-like (DNA-binding domain)"/>
    <property type="match status" value="1"/>
</dbReference>
<evidence type="ECO:0000259" key="6">
    <source>
        <dbReference type="Pfam" id="PF21157"/>
    </source>
</evidence>
<evidence type="ECO:0000313" key="8">
    <source>
        <dbReference type="Proteomes" id="UP000076079"/>
    </source>
</evidence>
<dbReference type="STRING" id="1855912.LuPra_04278"/>
<evidence type="ECO:0000313" key="7">
    <source>
        <dbReference type="EMBL" id="AMY11034.1"/>
    </source>
</evidence>
<feature type="domain" description="DnaK suppressor protein DksA N-terminal" evidence="6">
    <location>
        <begin position="21"/>
        <end position="89"/>
    </location>
</feature>
<dbReference type="InterPro" id="IPR000962">
    <property type="entry name" value="Znf_DskA_TraR"/>
</dbReference>
<name>A0A143PT96_LUTPR</name>
<reference evidence="8" key="2">
    <citation type="submission" date="2016-04" db="EMBL/GenBank/DDBJ databases">
        <title>First Complete Genome Sequence of a Subdivision 6 Acidobacterium.</title>
        <authorList>
            <person name="Huang S."/>
            <person name="Vieira S."/>
            <person name="Bunk B."/>
            <person name="Riedel T."/>
            <person name="Sproeer C."/>
            <person name="Overmann J."/>
        </authorList>
    </citation>
    <scope>NUCLEOTIDE SEQUENCE [LARGE SCALE GENOMIC DNA]</scope>
    <source>
        <strain evidence="8">DSM 100886 HEG_-6_39</strain>
    </source>
</reference>